<name>A0A0F9KGY1_9ZZZZ</name>
<proteinExistence type="predicted"/>
<gene>
    <name evidence="2" type="ORF">LCGC14_1404800</name>
</gene>
<protein>
    <submittedName>
        <fullName evidence="2">Uncharacterized protein</fullName>
    </submittedName>
</protein>
<organism evidence="2">
    <name type="scientific">marine sediment metagenome</name>
    <dbReference type="NCBI Taxonomy" id="412755"/>
    <lineage>
        <taxon>unclassified sequences</taxon>
        <taxon>metagenomes</taxon>
        <taxon>ecological metagenomes</taxon>
    </lineage>
</organism>
<accession>A0A0F9KGY1</accession>
<dbReference type="AlphaFoldDB" id="A0A0F9KGY1"/>
<feature type="region of interest" description="Disordered" evidence="1">
    <location>
        <begin position="66"/>
        <end position="144"/>
    </location>
</feature>
<feature type="non-terminal residue" evidence="2">
    <location>
        <position position="1"/>
    </location>
</feature>
<evidence type="ECO:0000313" key="2">
    <source>
        <dbReference type="EMBL" id="KKM73991.1"/>
    </source>
</evidence>
<dbReference type="EMBL" id="LAZR01009212">
    <property type="protein sequence ID" value="KKM73991.1"/>
    <property type="molecule type" value="Genomic_DNA"/>
</dbReference>
<sequence length="144" mass="16310">GPYERNQALMGQYDYEGTPESRMYDWLVTRNGSSLELCTGRTAHDDPNRSREEEDLEYVRSLVNADHGGRIHPDEDWGPEAVPDQTPEERDPEKPASATGGVDYYDMPGNEIPEPLGTAPPATRRELDEDGHWQEIEQEDPRNA</sequence>
<reference evidence="2" key="1">
    <citation type="journal article" date="2015" name="Nature">
        <title>Complex archaea that bridge the gap between prokaryotes and eukaryotes.</title>
        <authorList>
            <person name="Spang A."/>
            <person name="Saw J.H."/>
            <person name="Jorgensen S.L."/>
            <person name="Zaremba-Niedzwiedzka K."/>
            <person name="Martijn J."/>
            <person name="Lind A.E."/>
            <person name="van Eijk R."/>
            <person name="Schleper C."/>
            <person name="Guy L."/>
            <person name="Ettema T.J."/>
        </authorList>
    </citation>
    <scope>NUCLEOTIDE SEQUENCE</scope>
</reference>
<evidence type="ECO:0000256" key="1">
    <source>
        <dbReference type="SAM" id="MobiDB-lite"/>
    </source>
</evidence>
<comment type="caution">
    <text evidence="2">The sequence shown here is derived from an EMBL/GenBank/DDBJ whole genome shotgun (WGS) entry which is preliminary data.</text>
</comment>
<feature type="compositionally biased region" description="Basic and acidic residues" evidence="1">
    <location>
        <begin position="123"/>
        <end position="144"/>
    </location>
</feature>